<comment type="caution">
    <text evidence="1">The sequence shown here is derived from an EMBL/GenBank/DDBJ whole genome shotgun (WGS) entry which is preliminary data.</text>
</comment>
<name>A0A1B7TDU9_9ASCO</name>
<dbReference type="Pfam" id="PF12044">
    <property type="entry name" value="Metallopep"/>
    <property type="match status" value="1"/>
</dbReference>
<proteinExistence type="predicted"/>
<dbReference type="Proteomes" id="UP000092321">
    <property type="component" value="Unassembled WGS sequence"/>
</dbReference>
<evidence type="ECO:0000313" key="1">
    <source>
        <dbReference type="EMBL" id="OBA26878.1"/>
    </source>
</evidence>
<dbReference type="InterPro" id="IPR053002">
    <property type="entry name" value="Metalloproteinase_M10B"/>
</dbReference>
<sequence length="647" mass="72857">MSKSFIEVLNYISNDTTYSPCVIIHGKINGDKSDKNIIIKNLNNNYSELQYEINYSFFKATVELQPGINNLLFISQKNGTLPFNLNYVPLASNKPIHLCLLVGSDSPMKYDTNDKKEYDLPSDVHLKLAIQKLQIAGRLTQSYTNEQMYRNGYSQRTMQFVEEFSDAGLYRQTKFSKSNIKIHVLRSSYKTSEILNPDIAQQNQNGKNRGKLFDIAIEEIIKYDNGKLIANYSSSNPIQAAVIFMDTKFDPKLNLILGHAALGGGSDLVKLAIFGSHGLYCWPSYWEDLTSIMLNNNRVVDNGLPVSNDNGEAGTVFETFSTTLGAFIHEMGHSLTLPHRTFGVMLRDYIVFHRSFMSREVSGRGNNYSKSKFIEGRAFVPADECCWHPLDLVRFNNHECFRLPTDVKLLEQTSTVVKVLPDKQSMTFENKNGGIYAIEIQDLKSGDQLSRGWHIYANPVTQIIKLDVNKDIVQKSGLELKDIALEIFARNTSPIKIQNLNTFITESTLTIQGRQVTKSLLYGSQNEKPVYYLLPQGTETKVNKIIVYHGGAIDGLKIFFSSNYPPILLGHETGNFSTFNINNDNIGKIKLRSGQWIDAVQFFNKQNIPLTPFVGNVNGGSEHVLEGSIVGIYGSWSNWMDGIGVLY</sequence>
<evidence type="ECO:0000313" key="2">
    <source>
        <dbReference type="Proteomes" id="UP000092321"/>
    </source>
</evidence>
<dbReference type="InterPro" id="IPR036404">
    <property type="entry name" value="Jacalin-like_lectin_dom_sf"/>
</dbReference>
<dbReference type="Gene3D" id="2.100.10.30">
    <property type="entry name" value="Jacalin-like lectin domain"/>
    <property type="match status" value="1"/>
</dbReference>
<evidence type="ECO:0008006" key="3">
    <source>
        <dbReference type="Google" id="ProtNLM"/>
    </source>
</evidence>
<keyword evidence="2" id="KW-1185">Reference proteome</keyword>
<gene>
    <name evidence="1" type="ORF">HANVADRAFT_52669</name>
</gene>
<dbReference type="EMBL" id="LXPE01000012">
    <property type="protein sequence ID" value="OBA26878.1"/>
    <property type="molecule type" value="Genomic_DNA"/>
</dbReference>
<dbReference type="GO" id="GO:0005737">
    <property type="term" value="C:cytoplasm"/>
    <property type="evidence" value="ECO:0007669"/>
    <property type="project" value="TreeGrafter"/>
</dbReference>
<accession>A0A1B7TDU9</accession>
<dbReference type="SUPFAM" id="SSF51101">
    <property type="entry name" value="Mannose-binding lectins"/>
    <property type="match status" value="1"/>
</dbReference>
<organism evidence="1 2">
    <name type="scientific">Hanseniaspora valbyensis NRRL Y-1626</name>
    <dbReference type="NCBI Taxonomy" id="766949"/>
    <lineage>
        <taxon>Eukaryota</taxon>
        <taxon>Fungi</taxon>
        <taxon>Dikarya</taxon>
        <taxon>Ascomycota</taxon>
        <taxon>Saccharomycotina</taxon>
        <taxon>Saccharomycetes</taxon>
        <taxon>Saccharomycodales</taxon>
        <taxon>Saccharomycodaceae</taxon>
        <taxon>Hanseniaspora</taxon>
    </lineage>
</organism>
<dbReference type="AlphaFoldDB" id="A0A1B7TDU9"/>
<reference evidence="2" key="1">
    <citation type="journal article" date="2016" name="Proc. Natl. Acad. Sci. U.S.A.">
        <title>Comparative genomics of biotechnologically important yeasts.</title>
        <authorList>
            <person name="Riley R."/>
            <person name="Haridas S."/>
            <person name="Wolfe K.H."/>
            <person name="Lopes M.R."/>
            <person name="Hittinger C.T."/>
            <person name="Goeker M."/>
            <person name="Salamov A.A."/>
            <person name="Wisecaver J.H."/>
            <person name="Long T.M."/>
            <person name="Calvey C.H."/>
            <person name="Aerts A.L."/>
            <person name="Barry K.W."/>
            <person name="Choi C."/>
            <person name="Clum A."/>
            <person name="Coughlan A.Y."/>
            <person name="Deshpande S."/>
            <person name="Douglass A.P."/>
            <person name="Hanson S.J."/>
            <person name="Klenk H.-P."/>
            <person name="LaButti K.M."/>
            <person name="Lapidus A."/>
            <person name="Lindquist E.A."/>
            <person name="Lipzen A.M."/>
            <person name="Meier-Kolthoff J.P."/>
            <person name="Ohm R.A."/>
            <person name="Otillar R.P."/>
            <person name="Pangilinan J.L."/>
            <person name="Peng Y."/>
            <person name="Rokas A."/>
            <person name="Rosa C.A."/>
            <person name="Scheuner C."/>
            <person name="Sibirny A.A."/>
            <person name="Slot J.C."/>
            <person name="Stielow J.B."/>
            <person name="Sun H."/>
            <person name="Kurtzman C.P."/>
            <person name="Blackwell M."/>
            <person name="Grigoriev I.V."/>
            <person name="Jeffries T.W."/>
        </authorList>
    </citation>
    <scope>NUCLEOTIDE SEQUENCE [LARGE SCALE GENOMIC DNA]</scope>
    <source>
        <strain evidence="2">NRRL Y-1626</strain>
    </source>
</reference>
<dbReference type="OrthoDB" id="74460at2759"/>
<dbReference type="PANTHER" id="PTHR21054">
    <property type="entry name" value="ZINC METALLOPROTEINASE-RELATED"/>
    <property type="match status" value="1"/>
</dbReference>
<dbReference type="PANTHER" id="PTHR21054:SF2">
    <property type="entry name" value="MIP04191P"/>
    <property type="match status" value="1"/>
</dbReference>
<protein>
    <recommendedName>
        <fullName evidence="3">Jacalin-type lectin domain-containing protein</fullName>
    </recommendedName>
</protein>
<dbReference type="InterPro" id="IPR021917">
    <property type="entry name" value="Unchr_Zn-peptidase-like"/>
</dbReference>